<comment type="caution">
    <text evidence="1">The sequence shown here is derived from an EMBL/GenBank/DDBJ whole genome shotgun (WGS) entry which is preliminary data.</text>
</comment>
<dbReference type="Proteomes" id="UP001056778">
    <property type="component" value="Chromosome 5"/>
</dbReference>
<organism evidence="1 2">
    <name type="scientific">Holotrichia oblita</name>
    <name type="common">Chafer beetle</name>
    <dbReference type="NCBI Taxonomy" id="644536"/>
    <lineage>
        <taxon>Eukaryota</taxon>
        <taxon>Metazoa</taxon>
        <taxon>Ecdysozoa</taxon>
        <taxon>Arthropoda</taxon>
        <taxon>Hexapoda</taxon>
        <taxon>Insecta</taxon>
        <taxon>Pterygota</taxon>
        <taxon>Neoptera</taxon>
        <taxon>Endopterygota</taxon>
        <taxon>Coleoptera</taxon>
        <taxon>Polyphaga</taxon>
        <taxon>Scarabaeiformia</taxon>
        <taxon>Scarabaeidae</taxon>
        <taxon>Melolonthinae</taxon>
        <taxon>Holotrichia</taxon>
    </lineage>
</organism>
<proteinExistence type="predicted"/>
<keyword evidence="2" id="KW-1185">Reference proteome</keyword>
<gene>
    <name evidence="1" type="ORF">MML48_5g00010854</name>
</gene>
<sequence length="621" mass="71150">MKIREASRMYGVPKTTLIDRLSGRVPEKLRRPGPQPLLGVEGEKKSKTGSLILPNAVFPLARICYWILREAESVNKARAIVTKEFIQKWFTDLKQYLEEQKMMDIFEDPNRIFNGDESGFALCPKSGKVLGPRGFKNMYTVKLSNDKAIITVLFFFNANGSIAPPLAIFPYIRPPRSLINNLPNNWIVGKSEKGWMTSDVFYEYIANDFHTWVLENQIKKPLLIFVDGHKSHMTLSLSKWCDKNQIVLYALPPNTTHILQPADVALFKPMKQEWKNTVKNWHSVTKLNFCMIFNAVLSKKTELANNIRNGFRKCGLCPLNEQAVDYSKCILNTTEKLTKLENRNSSEYCTKQDFRTAAKVINHIKDNLTRYGINVNVILNEITNLEESTPKRRSSDKHQRREQNSIEAHSLAQLPPLEPTNDSHDTNYLEFIENAEVVFDFNDINDPPLLTSETTLNIINDIPDVTLGSTFTQSFIDGIMVIDAENSEIVDREKICQIGHQQLLQISDREKEGNCESVSNAEYRDLIVDKENNANYNNNGRRNTDCNISDNSDETIHHKTSVLDRNTSSSLLDSVFDKHLIYPSTLTQRNRNTRNTKEKPQVQYLLLNGESIIAEKMRKRS</sequence>
<evidence type="ECO:0000313" key="2">
    <source>
        <dbReference type="Proteomes" id="UP001056778"/>
    </source>
</evidence>
<evidence type="ECO:0000313" key="1">
    <source>
        <dbReference type="EMBL" id="KAI4461697.1"/>
    </source>
</evidence>
<name>A0ACB9T4F3_HOLOL</name>
<protein>
    <submittedName>
        <fullName evidence="1">Uncharacterized protein</fullName>
    </submittedName>
</protein>
<accession>A0ACB9T4F3</accession>
<dbReference type="EMBL" id="CM043019">
    <property type="protein sequence ID" value="KAI4461697.1"/>
    <property type="molecule type" value="Genomic_DNA"/>
</dbReference>
<reference evidence="1" key="1">
    <citation type="submission" date="2022-04" db="EMBL/GenBank/DDBJ databases">
        <title>Chromosome-scale genome assembly of Holotrichia oblita Faldermann.</title>
        <authorList>
            <person name="Rongchong L."/>
        </authorList>
    </citation>
    <scope>NUCLEOTIDE SEQUENCE</scope>
    <source>
        <strain evidence="1">81SQS9</strain>
    </source>
</reference>